<dbReference type="eggNOG" id="COG0398">
    <property type="taxonomic scope" value="Bacteria"/>
</dbReference>
<feature type="domain" description="VTT" evidence="7">
    <location>
        <begin position="78"/>
        <end position="193"/>
    </location>
</feature>
<evidence type="ECO:0000256" key="1">
    <source>
        <dbReference type="ARBA" id="ARBA00004651"/>
    </source>
</evidence>
<feature type="transmembrane region" description="Helical" evidence="6">
    <location>
        <begin position="55"/>
        <end position="77"/>
    </location>
</feature>
<gene>
    <name evidence="8" type="ordered locus">Belba_3639</name>
</gene>
<dbReference type="OrthoDB" id="6194207at2"/>
<dbReference type="KEGG" id="bbd:Belba_3639"/>
<dbReference type="AlphaFoldDB" id="I3ZA63"/>
<feature type="transmembrane region" description="Helical" evidence="6">
    <location>
        <begin position="145"/>
        <end position="167"/>
    </location>
</feature>
<evidence type="ECO:0000256" key="2">
    <source>
        <dbReference type="ARBA" id="ARBA00022475"/>
    </source>
</evidence>
<protein>
    <recommendedName>
        <fullName evidence="6">TVP38/TMEM64 family membrane protein</fullName>
    </recommendedName>
</protein>
<dbReference type="InterPro" id="IPR032816">
    <property type="entry name" value="VTT_dom"/>
</dbReference>
<dbReference type="InterPro" id="IPR015414">
    <property type="entry name" value="TMEM64"/>
</dbReference>
<feature type="transmembrane region" description="Helical" evidence="6">
    <location>
        <begin position="174"/>
        <end position="200"/>
    </location>
</feature>
<evidence type="ECO:0000256" key="3">
    <source>
        <dbReference type="ARBA" id="ARBA00022692"/>
    </source>
</evidence>
<dbReference type="PANTHER" id="PTHR12677:SF59">
    <property type="entry name" value="GOLGI APPARATUS MEMBRANE PROTEIN TVP38-RELATED"/>
    <property type="match status" value="1"/>
</dbReference>
<dbReference type="HOGENOM" id="CLU_101341_0_0_10"/>
<feature type="transmembrane region" description="Helical" evidence="6">
    <location>
        <begin position="21"/>
        <end position="49"/>
    </location>
</feature>
<comment type="subcellular location">
    <subcellularLocation>
        <location evidence="1 6">Cell membrane</location>
        <topology evidence="1 6">Multi-pass membrane protein</topology>
    </subcellularLocation>
</comment>
<evidence type="ECO:0000256" key="6">
    <source>
        <dbReference type="RuleBase" id="RU366058"/>
    </source>
</evidence>
<dbReference type="STRING" id="866536.Belba_3639"/>
<evidence type="ECO:0000256" key="4">
    <source>
        <dbReference type="ARBA" id="ARBA00022989"/>
    </source>
</evidence>
<keyword evidence="9" id="KW-1185">Reference proteome</keyword>
<sequence length="232" mass="25771">MEKKEGIFKRIQLIGKSNPAVALALIWVSLIPSICSLFLVPLAVSYLSFLEVIDFRSLFTILVFVCTATFLMGLALMPTTLFAALSGFLFGWQSFIWVVIGYTLATLLGYAWGKKLGGNSLEVILQQYPKARDLLQKKEGKIGELIFFVRLSPIIPFALSNLLFALIKSGWKKLVIFGTLGMLPRTTLVFFSGTIASSIYAAIQQEGISGKGWIFIILLALSILGIWRFFKE</sequence>
<dbReference type="GO" id="GO:0005886">
    <property type="term" value="C:plasma membrane"/>
    <property type="evidence" value="ECO:0007669"/>
    <property type="project" value="UniProtKB-SubCell"/>
</dbReference>
<dbReference type="RefSeq" id="WP_014774065.1">
    <property type="nucleotide sequence ID" value="NC_018010.1"/>
</dbReference>
<proteinExistence type="inferred from homology"/>
<keyword evidence="3 6" id="KW-0812">Transmembrane</keyword>
<feature type="transmembrane region" description="Helical" evidence="6">
    <location>
        <begin position="212"/>
        <end position="230"/>
    </location>
</feature>
<keyword evidence="2 6" id="KW-1003">Cell membrane</keyword>
<reference evidence="9" key="1">
    <citation type="submission" date="2012-06" db="EMBL/GenBank/DDBJ databases">
        <title>The complete genome of Belliella baltica DSM 15883.</title>
        <authorList>
            <person name="Lucas S."/>
            <person name="Copeland A."/>
            <person name="Lapidus A."/>
            <person name="Goodwin L."/>
            <person name="Pitluck S."/>
            <person name="Peters L."/>
            <person name="Mikhailova N."/>
            <person name="Davenport K."/>
            <person name="Kyrpides N."/>
            <person name="Mavromatis K."/>
            <person name="Pagani I."/>
            <person name="Ivanova N."/>
            <person name="Ovchinnikova G."/>
            <person name="Zeytun A."/>
            <person name="Detter J.C."/>
            <person name="Han C."/>
            <person name="Land M."/>
            <person name="Hauser L."/>
            <person name="Markowitz V."/>
            <person name="Cheng J.-F."/>
            <person name="Hugenholtz P."/>
            <person name="Woyke T."/>
            <person name="Wu D."/>
            <person name="Tindall B."/>
            <person name="Pomrenke H."/>
            <person name="Brambilla E."/>
            <person name="Klenk H.-P."/>
            <person name="Eisen J.A."/>
        </authorList>
    </citation>
    <scope>NUCLEOTIDE SEQUENCE [LARGE SCALE GENOMIC DNA]</scope>
    <source>
        <strain evidence="9">DSM 15883 / CIP 108006 / LMG 21964 / BA134</strain>
    </source>
</reference>
<dbReference type="Pfam" id="PF09335">
    <property type="entry name" value="VTT_dom"/>
    <property type="match status" value="1"/>
</dbReference>
<keyword evidence="5 6" id="KW-0472">Membrane</keyword>
<dbReference type="Proteomes" id="UP000006050">
    <property type="component" value="Chromosome"/>
</dbReference>
<evidence type="ECO:0000259" key="7">
    <source>
        <dbReference type="Pfam" id="PF09335"/>
    </source>
</evidence>
<feature type="transmembrane region" description="Helical" evidence="6">
    <location>
        <begin position="89"/>
        <end position="112"/>
    </location>
</feature>
<dbReference type="PANTHER" id="PTHR12677">
    <property type="entry name" value="GOLGI APPARATUS MEMBRANE PROTEIN TVP38-RELATED"/>
    <property type="match status" value="1"/>
</dbReference>
<evidence type="ECO:0000313" key="9">
    <source>
        <dbReference type="Proteomes" id="UP000006050"/>
    </source>
</evidence>
<evidence type="ECO:0000313" key="8">
    <source>
        <dbReference type="EMBL" id="AFL86131.1"/>
    </source>
</evidence>
<name>I3ZA63_BELBD</name>
<dbReference type="PATRIC" id="fig|866536.3.peg.3767"/>
<accession>I3ZA63</accession>
<evidence type="ECO:0000256" key="5">
    <source>
        <dbReference type="ARBA" id="ARBA00023136"/>
    </source>
</evidence>
<organism evidence="8 9">
    <name type="scientific">Belliella baltica (strain DSM 15883 / CIP 108006 / LMG 21964 / BA134)</name>
    <dbReference type="NCBI Taxonomy" id="866536"/>
    <lineage>
        <taxon>Bacteria</taxon>
        <taxon>Pseudomonadati</taxon>
        <taxon>Bacteroidota</taxon>
        <taxon>Cytophagia</taxon>
        <taxon>Cytophagales</taxon>
        <taxon>Cyclobacteriaceae</taxon>
        <taxon>Belliella</taxon>
    </lineage>
</organism>
<dbReference type="EMBL" id="CP003281">
    <property type="protein sequence ID" value="AFL86131.1"/>
    <property type="molecule type" value="Genomic_DNA"/>
</dbReference>
<comment type="similarity">
    <text evidence="6">Belongs to the TVP38/TMEM64 family.</text>
</comment>
<keyword evidence="4 6" id="KW-1133">Transmembrane helix</keyword>